<dbReference type="InterPro" id="IPR029035">
    <property type="entry name" value="DHS-like_NAD/FAD-binding_dom"/>
</dbReference>
<sequence length="334" mass="37957">MNNSVIEILKKVIYGQRLNLLIGSGASMPAIKLMKDFENTEDGNAKLLKNIVGVSRALISQCSRKRSEEVNRTLANYTKVLSSFIEILLASNSRVKPRVLNIFSTNYDLFIEKTVDEMMNSGLEFIFNDGANGYFSRKLDSHNFDNSVSYRGQFENHTDEIPTLKLIKPHGSVNWKRCRDDQLYIYPSVQDDPFVVLPDGSEARQTFESNHFFDMLRTFQLELAKSDSVLITIGFSFGDQHIAKLVKRALNSPDFMAFIVCYNHDDLVKIENSLIGQRTRPSNLFFVEPGNLNLSSDLDTKDSDKHMNQLAEITMKEFSDLIAELSRGVNIIDD</sequence>
<proteinExistence type="predicted"/>
<comment type="caution">
    <text evidence="1">The sequence shown here is derived from an EMBL/GenBank/DDBJ whole genome shotgun (WGS) entry which is preliminary data.</text>
</comment>
<protein>
    <recommendedName>
        <fullName evidence="3">SIR2-like domain-containing protein</fullName>
    </recommendedName>
</protein>
<dbReference type="SUPFAM" id="SSF52467">
    <property type="entry name" value="DHS-like NAD/FAD-binding domain"/>
    <property type="match status" value="1"/>
</dbReference>
<organism evidence="1 2">
    <name type="scientific">Lacticaseibacillus rhamnosus</name>
    <name type="common">Lactobacillus rhamnosus</name>
    <dbReference type="NCBI Taxonomy" id="47715"/>
    <lineage>
        <taxon>Bacteria</taxon>
        <taxon>Bacillati</taxon>
        <taxon>Bacillota</taxon>
        <taxon>Bacilli</taxon>
        <taxon>Lactobacillales</taxon>
        <taxon>Lactobacillaceae</taxon>
        <taxon>Lacticaseibacillus</taxon>
    </lineage>
</organism>
<name>A0AAP8LX04_LACRH</name>
<evidence type="ECO:0000313" key="2">
    <source>
        <dbReference type="Proteomes" id="UP000234212"/>
    </source>
</evidence>
<reference evidence="1 2" key="1">
    <citation type="submission" date="2017-12" db="EMBL/GenBank/DDBJ databases">
        <title>Phylogenetic diversity of female urinary microbiome.</title>
        <authorList>
            <person name="Thomas-White K."/>
            <person name="Wolfe A.J."/>
        </authorList>
    </citation>
    <scope>NUCLEOTIDE SEQUENCE [LARGE SCALE GENOMIC DNA]</scope>
    <source>
        <strain evidence="1 2">UMB0004</strain>
    </source>
</reference>
<dbReference type="RefSeq" id="WP_047678089.1">
    <property type="nucleotide sequence ID" value="NZ_CP017063.1"/>
</dbReference>
<dbReference type="GeneID" id="69831736"/>
<dbReference type="AlphaFoldDB" id="A0AAP8LX04"/>
<dbReference type="Pfam" id="PF13289">
    <property type="entry name" value="SIR2_2"/>
    <property type="match status" value="1"/>
</dbReference>
<dbReference type="Proteomes" id="UP000234212">
    <property type="component" value="Unassembled WGS sequence"/>
</dbReference>
<evidence type="ECO:0008006" key="3">
    <source>
        <dbReference type="Google" id="ProtNLM"/>
    </source>
</evidence>
<evidence type="ECO:0000313" key="1">
    <source>
        <dbReference type="EMBL" id="PLA58532.1"/>
    </source>
</evidence>
<accession>A0AAP8LX04</accession>
<gene>
    <name evidence="1" type="ORF">CYJ91_03060</name>
</gene>
<dbReference type="EMBL" id="PKJX01000001">
    <property type="protein sequence ID" value="PLA58532.1"/>
    <property type="molecule type" value="Genomic_DNA"/>
</dbReference>